<feature type="region of interest" description="Disordered" evidence="1">
    <location>
        <begin position="97"/>
        <end position="122"/>
    </location>
</feature>
<dbReference type="EMBL" id="CM026429">
    <property type="protein sequence ID" value="KAG0565335.1"/>
    <property type="molecule type" value="Genomic_DNA"/>
</dbReference>
<evidence type="ECO:0000259" key="2">
    <source>
        <dbReference type="Pfam" id="PF24928"/>
    </source>
</evidence>
<gene>
    <name evidence="3" type="ORF">KC19_8G183000</name>
</gene>
<comment type="caution">
    <text evidence="3">The sequence shown here is derived from an EMBL/GenBank/DDBJ whole genome shotgun (WGS) entry which is preliminary data.</text>
</comment>
<feature type="domain" description="DUF7748" evidence="2">
    <location>
        <begin position="4"/>
        <end position="85"/>
    </location>
</feature>
<sequence>MTTITVLRNATKGTVVLREGQVGVLRRVCEIPAGETHKVRSNLTATYKEYWCALQPSSNDDKFILTSDDCIDWREIEIITTDDTVGKKFLWKGVVPAKGTSKSDNTGTQSDSGSPSSQSAGASTFLSRLRSSRLFGWVFKHKPLGTAPATSSTSHADTAL</sequence>
<keyword evidence="4" id="KW-1185">Reference proteome</keyword>
<evidence type="ECO:0000256" key="1">
    <source>
        <dbReference type="SAM" id="MobiDB-lite"/>
    </source>
</evidence>
<name>A0A8T0H3K0_CERPU</name>
<feature type="compositionally biased region" description="Low complexity" evidence="1">
    <location>
        <begin position="106"/>
        <end position="122"/>
    </location>
</feature>
<accession>A0A8T0H3K0</accession>
<proteinExistence type="predicted"/>
<evidence type="ECO:0000313" key="4">
    <source>
        <dbReference type="Proteomes" id="UP000822688"/>
    </source>
</evidence>
<dbReference type="Pfam" id="PF24928">
    <property type="entry name" value="DUF7748"/>
    <property type="match status" value="1"/>
</dbReference>
<dbReference type="Proteomes" id="UP000822688">
    <property type="component" value="Chromosome 8"/>
</dbReference>
<organism evidence="3 4">
    <name type="scientific">Ceratodon purpureus</name>
    <name type="common">Fire moss</name>
    <name type="synonym">Dicranum purpureum</name>
    <dbReference type="NCBI Taxonomy" id="3225"/>
    <lineage>
        <taxon>Eukaryota</taxon>
        <taxon>Viridiplantae</taxon>
        <taxon>Streptophyta</taxon>
        <taxon>Embryophyta</taxon>
        <taxon>Bryophyta</taxon>
        <taxon>Bryophytina</taxon>
        <taxon>Bryopsida</taxon>
        <taxon>Dicranidae</taxon>
        <taxon>Pseudoditrichales</taxon>
        <taxon>Ditrichaceae</taxon>
        <taxon>Ceratodon</taxon>
    </lineage>
</organism>
<protein>
    <recommendedName>
        <fullName evidence="2">DUF7748 domain-containing protein</fullName>
    </recommendedName>
</protein>
<dbReference type="AlphaFoldDB" id="A0A8T0H3K0"/>
<reference evidence="3" key="1">
    <citation type="submission" date="2020-06" db="EMBL/GenBank/DDBJ databases">
        <title>WGS assembly of Ceratodon purpureus strain R40.</title>
        <authorList>
            <person name="Carey S.B."/>
            <person name="Jenkins J."/>
            <person name="Shu S."/>
            <person name="Lovell J.T."/>
            <person name="Sreedasyam A."/>
            <person name="Maumus F."/>
            <person name="Tiley G.P."/>
            <person name="Fernandez-Pozo N."/>
            <person name="Barry K."/>
            <person name="Chen C."/>
            <person name="Wang M."/>
            <person name="Lipzen A."/>
            <person name="Daum C."/>
            <person name="Saski C.A."/>
            <person name="Payton A.C."/>
            <person name="Mcbreen J.C."/>
            <person name="Conrad R.E."/>
            <person name="Kollar L.M."/>
            <person name="Olsson S."/>
            <person name="Huttunen S."/>
            <person name="Landis J.B."/>
            <person name="Wickett N.J."/>
            <person name="Johnson M.G."/>
            <person name="Rensing S.A."/>
            <person name="Grimwood J."/>
            <person name="Schmutz J."/>
            <person name="Mcdaniel S.F."/>
        </authorList>
    </citation>
    <scope>NUCLEOTIDE SEQUENCE</scope>
    <source>
        <strain evidence="3">R40</strain>
    </source>
</reference>
<evidence type="ECO:0000313" key="3">
    <source>
        <dbReference type="EMBL" id="KAG0565335.1"/>
    </source>
</evidence>
<dbReference type="InterPro" id="IPR056650">
    <property type="entry name" value="DUF7748"/>
</dbReference>